<proteinExistence type="predicted"/>
<dbReference type="EMBL" id="JACAGB010000011">
    <property type="protein sequence ID" value="KAF6335353.1"/>
    <property type="molecule type" value="Genomic_DNA"/>
</dbReference>
<name>A0A7J7WDB1_PIPKU</name>
<dbReference type="Proteomes" id="UP000558488">
    <property type="component" value="Unassembled WGS sequence"/>
</dbReference>
<gene>
    <name evidence="2" type="ORF">mPipKuh1_008036</name>
</gene>
<evidence type="ECO:0000256" key="1">
    <source>
        <dbReference type="SAM" id="MobiDB-lite"/>
    </source>
</evidence>
<protein>
    <submittedName>
        <fullName evidence="2">Uncharacterized protein</fullName>
    </submittedName>
</protein>
<evidence type="ECO:0000313" key="2">
    <source>
        <dbReference type="EMBL" id="KAF6335353.1"/>
    </source>
</evidence>
<evidence type="ECO:0000313" key="3">
    <source>
        <dbReference type="Proteomes" id="UP000558488"/>
    </source>
</evidence>
<comment type="caution">
    <text evidence="2">The sequence shown here is derived from an EMBL/GenBank/DDBJ whole genome shotgun (WGS) entry which is preliminary data.</text>
</comment>
<organism evidence="2 3">
    <name type="scientific">Pipistrellus kuhlii</name>
    <name type="common">Kuhl's pipistrelle</name>
    <dbReference type="NCBI Taxonomy" id="59472"/>
    <lineage>
        <taxon>Eukaryota</taxon>
        <taxon>Metazoa</taxon>
        <taxon>Chordata</taxon>
        <taxon>Craniata</taxon>
        <taxon>Vertebrata</taxon>
        <taxon>Euteleostomi</taxon>
        <taxon>Mammalia</taxon>
        <taxon>Eutheria</taxon>
        <taxon>Laurasiatheria</taxon>
        <taxon>Chiroptera</taxon>
        <taxon>Yangochiroptera</taxon>
        <taxon>Vespertilionidae</taxon>
        <taxon>Pipistrellus</taxon>
    </lineage>
</organism>
<dbReference type="AlphaFoldDB" id="A0A7J7WDB1"/>
<reference evidence="2 3" key="1">
    <citation type="journal article" date="2020" name="Nature">
        <title>Six reference-quality genomes reveal evolution of bat adaptations.</title>
        <authorList>
            <person name="Jebb D."/>
            <person name="Huang Z."/>
            <person name="Pippel M."/>
            <person name="Hughes G.M."/>
            <person name="Lavrichenko K."/>
            <person name="Devanna P."/>
            <person name="Winkler S."/>
            <person name="Jermiin L.S."/>
            <person name="Skirmuntt E.C."/>
            <person name="Katzourakis A."/>
            <person name="Burkitt-Gray L."/>
            <person name="Ray D.A."/>
            <person name="Sullivan K.A.M."/>
            <person name="Roscito J.G."/>
            <person name="Kirilenko B.M."/>
            <person name="Davalos L.M."/>
            <person name="Corthals A.P."/>
            <person name="Power M.L."/>
            <person name="Jones G."/>
            <person name="Ransome R.D."/>
            <person name="Dechmann D.K.N."/>
            <person name="Locatelli A.G."/>
            <person name="Puechmaille S.J."/>
            <person name="Fedrigo O."/>
            <person name="Jarvis E.D."/>
            <person name="Hiller M."/>
            <person name="Vernes S.C."/>
            <person name="Myers E.W."/>
            <person name="Teeling E.C."/>
        </authorList>
    </citation>
    <scope>NUCLEOTIDE SEQUENCE [LARGE SCALE GENOMIC DNA]</scope>
    <source>
        <strain evidence="2">MPipKuh1</strain>
        <tissue evidence="2">Flight muscle</tissue>
    </source>
</reference>
<feature type="region of interest" description="Disordered" evidence="1">
    <location>
        <begin position="1"/>
        <end position="37"/>
    </location>
</feature>
<feature type="compositionally biased region" description="Polar residues" evidence="1">
    <location>
        <begin position="1"/>
        <end position="13"/>
    </location>
</feature>
<keyword evidence="3" id="KW-1185">Reference proteome</keyword>
<sequence length="164" mass="17768">MSTSPVSGVSSLVQRIPHTPKLPGEPSEGELPGGSAPGLSSPRLICQCPAAPPSGTGRTASAAPLGHLLSVRTVPHKAVSWTRTNRTHPAFLRGRLCWSYRWAPAPGSWLFTRFGNRLGSDCFRVAGLFCFLRFPSSPNPVRKKKKRKKKIETALGNCWLLVPT</sequence>
<accession>A0A7J7WDB1</accession>